<dbReference type="EMBL" id="WTPX01000256">
    <property type="protein sequence ID" value="NNJ28001.1"/>
    <property type="molecule type" value="Genomic_DNA"/>
</dbReference>
<accession>A0ABX1VIT7</accession>
<keyword evidence="2" id="KW-1185">Reference proteome</keyword>
<evidence type="ECO:0000313" key="2">
    <source>
        <dbReference type="Proteomes" id="UP000609651"/>
    </source>
</evidence>
<protein>
    <submittedName>
        <fullName evidence="1">Uncharacterized protein</fullName>
    </submittedName>
</protein>
<gene>
    <name evidence="1" type="ORF">LzC2_41120</name>
</gene>
<dbReference type="Proteomes" id="UP000609651">
    <property type="component" value="Unassembled WGS sequence"/>
</dbReference>
<sequence>MHLAALAAENGLTAFSIRAVRETLGGGSPVGGEGREVLSDASVALLLDRIATTWDAHDADPDAVAAVLLDIVLPPEHSEKVFPYLGRDNALSDDPPNSAVGLLSSWSARADKSQAIRTRLATRTDESAKALIETYLAVANGDAEAPLASLRKKVWASEDRRDAELAAHAAVAALDADVASIEAAVTLEAAVGVLAVDERGNLALLRRLAREKLRWGNADRGSNLIERYLELDRLRGGVGAEYLLATERRRLIAAATDYVHGVEARAKADDAHQADEVHEEALDKALGLLKQLDGLPHISESRQGVELPADEAALLLEALAALPAKTRVSLLAQFTRFDPDGERPNGQPIGPTRAPLHAIVAPGPSGGPPVIGTLELLATSAKEIGRENELTPVFLVGEAVGKTNAADARLTMIRLAVLRRLRSPSADAKAPFEAVTALLDAAERPGEAREIATAGLSLAQATTNSPASAAPRAAFLRRARTWAETTGDEAEAWTAVIDALSAPAERSEEVE</sequence>
<evidence type="ECO:0000313" key="1">
    <source>
        <dbReference type="EMBL" id="NNJ28001.1"/>
    </source>
</evidence>
<reference evidence="1 2" key="1">
    <citation type="journal article" date="2020" name="Syst. Appl. Microbiol.">
        <title>Alienimonas chondri sp. nov., a novel planctomycete isolated from the biofilm of the red alga Chondrus crispus.</title>
        <authorList>
            <person name="Vitorino I."/>
            <person name="Albuquerque L."/>
            <person name="Wiegand S."/>
            <person name="Kallscheuer N."/>
            <person name="da Costa M.S."/>
            <person name="Lobo-da-Cunha A."/>
            <person name="Jogler C."/>
            <person name="Lage O.M."/>
        </authorList>
    </citation>
    <scope>NUCLEOTIDE SEQUENCE [LARGE SCALE GENOMIC DNA]</scope>
    <source>
        <strain evidence="1 2">LzC2</strain>
    </source>
</reference>
<name>A0ABX1VIT7_9PLAN</name>
<organism evidence="1 2">
    <name type="scientific">Alienimonas chondri</name>
    <dbReference type="NCBI Taxonomy" id="2681879"/>
    <lineage>
        <taxon>Bacteria</taxon>
        <taxon>Pseudomonadati</taxon>
        <taxon>Planctomycetota</taxon>
        <taxon>Planctomycetia</taxon>
        <taxon>Planctomycetales</taxon>
        <taxon>Planctomycetaceae</taxon>
        <taxon>Alienimonas</taxon>
    </lineage>
</organism>
<proteinExistence type="predicted"/>
<comment type="caution">
    <text evidence="1">The sequence shown here is derived from an EMBL/GenBank/DDBJ whole genome shotgun (WGS) entry which is preliminary data.</text>
</comment>